<dbReference type="EMBL" id="MCHY01000001">
    <property type="protein sequence ID" value="RKD27083.1"/>
    <property type="molecule type" value="Genomic_DNA"/>
</dbReference>
<keyword evidence="2" id="KW-1185">Reference proteome</keyword>
<proteinExistence type="predicted"/>
<accession>A0A419SRK9</accession>
<organism evidence="1 2">
    <name type="scientific">Ammoniphilus oxalaticus</name>
    <dbReference type="NCBI Taxonomy" id="66863"/>
    <lineage>
        <taxon>Bacteria</taxon>
        <taxon>Bacillati</taxon>
        <taxon>Bacillota</taxon>
        <taxon>Bacilli</taxon>
        <taxon>Bacillales</taxon>
        <taxon>Paenibacillaceae</taxon>
        <taxon>Aneurinibacillus group</taxon>
        <taxon>Ammoniphilus</taxon>
    </lineage>
</organism>
<reference evidence="1 2" key="1">
    <citation type="submission" date="2016-08" db="EMBL/GenBank/DDBJ databases">
        <title>Novel Firmicute Genomes.</title>
        <authorList>
            <person name="Poppleton D.I."/>
            <person name="Gribaldo S."/>
        </authorList>
    </citation>
    <scope>NUCLEOTIDE SEQUENCE [LARGE SCALE GENOMIC DNA]</scope>
    <source>
        <strain evidence="1 2">RAOx-1</strain>
    </source>
</reference>
<evidence type="ECO:0000313" key="2">
    <source>
        <dbReference type="Proteomes" id="UP000284219"/>
    </source>
</evidence>
<sequence length="61" mass="7015">MGPVNKVQADIGRSNLGVYPNKNGDPITFDDIRQIYMMIYWVKVGNEEVFEEKIELIPESI</sequence>
<dbReference type="AlphaFoldDB" id="A0A419SRK9"/>
<dbReference type="Proteomes" id="UP000284219">
    <property type="component" value="Unassembled WGS sequence"/>
</dbReference>
<gene>
    <name evidence="1" type="ORF">BEP19_00480</name>
</gene>
<comment type="caution">
    <text evidence="1">The sequence shown here is derived from an EMBL/GenBank/DDBJ whole genome shotgun (WGS) entry which is preliminary data.</text>
</comment>
<protein>
    <submittedName>
        <fullName evidence="1">Uncharacterized protein</fullName>
    </submittedName>
</protein>
<evidence type="ECO:0000313" key="1">
    <source>
        <dbReference type="EMBL" id="RKD27083.1"/>
    </source>
</evidence>
<name>A0A419SRK9_9BACL</name>